<dbReference type="Proteomes" id="UP000468687">
    <property type="component" value="Unassembled WGS sequence"/>
</dbReference>
<dbReference type="InterPro" id="IPR032710">
    <property type="entry name" value="NTF2-like_dom_sf"/>
</dbReference>
<dbReference type="Pfam" id="PF12680">
    <property type="entry name" value="SnoaL_2"/>
    <property type="match status" value="1"/>
</dbReference>
<proteinExistence type="predicted"/>
<evidence type="ECO:0000313" key="3">
    <source>
        <dbReference type="Proteomes" id="UP000468687"/>
    </source>
</evidence>
<evidence type="ECO:0000259" key="1">
    <source>
        <dbReference type="Pfam" id="PF12680"/>
    </source>
</evidence>
<comment type="caution">
    <text evidence="2">The sequence shown here is derived from an EMBL/GenBank/DDBJ whole genome shotgun (WGS) entry which is preliminary data.</text>
</comment>
<feature type="domain" description="SnoaL-like" evidence="1">
    <location>
        <begin position="8"/>
        <end position="108"/>
    </location>
</feature>
<accession>A0A6P0HML4</accession>
<dbReference type="SUPFAM" id="SSF54427">
    <property type="entry name" value="NTF2-like"/>
    <property type="match status" value="1"/>
</dbReference>
<evidence type="ECO:0000313" key="2">
    <source>
        <dbReference type="EMBL" id="NEN79836.1"/>
    </source>
</evidence>
<dbReference type="AlphaFoldDB" id="A0A6P0HML4"/>
<dbReference type="RefSeq" id="WP_163773384.1">
    <property type="nucleotide sequence ID" value="NZ_JAAGXA010000012.1"/>
</dbReference>
<keyword evidence="3" id="KW-1185">Reference proteome</keyword>
<sequence length="120" mass="13517">MSAAVRAVERYVLEIYNAGRVDLVREICADPVVRHDPGAPARRTAMSHDEQVDRITRDLATHDPQFTIVHLVGDDEIASLTWEATRRTTGDRLCGIEIFRVRDGRVTDVWNAPYAEGAWS</sequence>
<organism evidence="2 3">
    <name type="scientific">Nocardioides zeae</name>
    <dbReference type="NCBI Taxonomy" id="1457234"/>
    <lineage>
        <taxon>Bacteria</taxon>
        <taxon>Bacillati</taxon>
        <taxon>Actinomycetota</taxon>
        <taxon>Actinomycetes</taxon>
        <taxon>Propionibacteriales</taxon>
        <taxon>Nocardioidaceae</taxon>
        <taxon>Nocardioides</taxon>
    </lineage>
</organism>
<dbReference type="InterPro" id="IPR037401">
    <property type="entry name" value="SnoaL-like"/>
</dbReference>
<protein>
    <submittedName>
        <fullName evidence="2">Ester cyclase</fullName>
    </submittedName>
</protein>
<dbReference type="Gene3D" id="3.10.450.50">
    <property type="match status" value="1"/>
</dbReference>
<dbReference type="EMBL" id="JAAGXA010000012">
    <property type="protein sequence ID" value="NEN79836.1"/>
    <property type="molecule type" value="Genomic_DNA"/>
</dbReference>
<gene>
    <name evidence="2" type="ORF">G3T38_16325</name>
</gene>
<reference evidence="2 3" key="1">
    <citation type="journal article" date="2014" name="Int. J. Syst. Evol. Microbiol.">
        <title>Nocardioides zeae sp. nov., isolated from the stem of Zea mays.</title>
        <authorList>
            <person name="Glaeser S.P."/>
            <person name="McInroy J.A."/>
            <person name="Busse H.J."/>
            <person name="Kampfer P."/>
        </authorList>
    </citation>
    <scope>NUCLEOTIDE SEQUENCE [LARGE SCALE GENOMIC DNA]</scope>
    <source>
        <strain evidence="2 3">JCM 30728</strain>
    </source>
</reference>
<name>A0A6P0HML4_9ACTN</name>